<dbReference type="InterPro" id="IPR005119">
    <property type="entry name" value="LysR_subst-bd"/>
</dbReference>
<dbReference type="FunFam" id="1.10.10.10:FF:000001">
    <property type="entry name" value="LysR family transcriptional regulator"/>
    <property type="match status" value="1"/>
</dbReference>
<evidence type="ECO:0000313" key="7">
    <source>
        <dbReference type="Proteomes" id="UP000029553"/>
    </source>
</evidence>
<dbReference type="Proteomes" id="UP000029553">
    <property type="component" value="Unassembled WGS sequence"/>
</dbReference>
<feature type="domain" description="HTH lysR-type" evidence="5">
    <location>
        <begin position="22"/>
        <end position="79"/>
    </location>
</feature>
<dbReference type="PANTHER" id="PTHR30537:SF74">
    <property type="entry name" value="HTH-TYPE TRANSCRIPTIONAL REGULATOR TRPI"/>
    <property type="match status" value="1"/>
</dbReference>
<dbReference type="InterPro" id="IPR058163">
    <property type="entry name" value="LysR-type_TF_proteobact-type"/>
</dbReference>
<evidence type="ECO:0000259" key="5">
    <source>
        <dbReference type="PROSITE" id="PS50931"/>
    </source>
</evidence>
<gene>
    <name evidence="6" type="ORF">P353_06495</name>
</gene>
<dbReference type="GO" id="GO:0003700">
    <property type="term" value="F:DNA-binding transcription factor activity"/>
    <property type="evidence" value="ECO:0007669"/>
    <property type="project" value="InterPro"/>
</dbReference>
<evidence type="ECO:0000256" key="3">
    <source>
        <dbReference type="ARBA" id="ARBA00023125"/>
    </source>
</evidence>
<dbReference type="AlphaFoldDB" id="A0A096FMM7"/>
<evidence type="ECO:0000256" key="4">
    <source>
        <dbReference type="ARBA" id="ARBA00023163"/>
    </source>
</evidence>
<name>A0A096FMM7_COMTE</name>
<keyword evidence="4" id="KW-0804">Transcription</keyword>
<dbReference type="InterPro" id="IPR036390">
    <property type="entry name" value="WH_DNA-bd_sf"/>
</dbReference>
<dbReference type="GO" id="GO:0043565">
    <property type="term" value="F:sequence-specific DNA binding"/>
    <property type="evidence" value="ECO:0007669"/>
    <property type="project" value="TreeGrafter"/>
</dbReference>
<dbReference type="InterPro" id="IPR000847">
    <property type="entry name" value="LysR_HTH_N"/>
</dbReference>
<dbReference type="EMBL" id="AWOR01000026">
    <property type="protein sequence ID" value="KGH31164.1"/>
    <property type="molecule type" value="Genomic_DNA"/>
</dbReference>
<dbReference type="PRINTS" id="PR00039">
    <property type="entry name" value="HTHLYSR"/>
</dbReference>
<evidence type="ECO:0000256" key="2">
    <source>
        <dbReference type="ARBA" id="ARBA00023015"/>
    </source>
</evidence>
<comment type="similarity">
    <text evidence="1">Belongs to the LysR transcriptional regulatory family.</text>
</comment>
<keyword evidence="3" id="KW-0238">DNA-binding</keyword>
<protein>
    <submittedName>
        <fullName evidence="6">LysR family transcriptional regulator</fullName>
    </submittedName>
</protein>
<dbReference type="GO" id="GO:0006351">
    <property type="term" value="P:DNA-templated transcription"/>
    <property type="evidence" value="ECO:0007669"/>
    <property type="project" value="TreeGrafter"/>
</dbReference>
<dbReference type="SUPFAM" id="SSF53850">
    <property type="entry name" value="Periplasmic binding protein-like II"/>
    <property type="match status" value="1"/>
</dbReference>
<accession>A0A096FMM7</accession>
<dbReference type="Gene3D" id="1.10.10.10">
    <property type="entry name" value="Winged helix-like DNA-binding domain superfamily/Winged helix DNA-binding domain"/>
    <property type="match status" value="1"/>
</dbReference>
<dbReference type="Gene3D" id="3.40.190.10">
    <property type="entry name" value="Periplasmic binding protein-like II"/>
    <property type="match status" value="2"/>
</dbReference>
<dbReference type="Pfam" id="PF00126">
    <property type="entry name" value="HTH_1"/>
    <property type="match status" value="1"/>
</dbReference>
<evidence type="ECO:0000256" key="1">
    <source>
        <dbReference type="ARBA" id="ARBA00009437"/>
    </source>
</evidence>
<reference evidence="6 7" key="1">
    <citation type="submission" date="2013-09" db="EMBL/GenBank/DDBJ databases">
        <title>High correlation between genotypes and phenotypes of environmental bacteria Comamonas testosteroni strains.</title>
        <authorList>
            <person name="Liu L."/>
            <person name="Zhu W."/>
            <person name="Xia X."/>
            <person name="Xu B."/>
            <person name="Luo M."/>
            <person name="Wang G."/>
        </authorList>
    </citation>
    <scope>NUCLEOTIDE SEQUENCE [LARGE SCALE GENOMIC DNA]</scope>
    <source>
        <strain evidence="6 7">JL40</strain>
    </source>
</reference>
<sequence length="319" mass="35115">MISQENSDSDSHISAGGPQRMPSLVALRCFEAAARLESFSRAADELHLTHGAISRAVRSVEEELGVQLFERRNRRVFLNAAGRLLFDGVHAGLTQMARAAEAVRRQAAGRPLLLSCEPTLLMRWLIPRWGDFQARYPQHTVHLVAGGGAVEWGRGIDLAIRRNDFDWGRNVQMQPLCAERMGPVCHPDRLAQFFASQSDGGLALRGDATLLHSKTRPKAWEDWWKTRPNQPPTQIRQAQAGDALVLEHFYLSLQAAAAGLGVAMGPQLLVQDDIAAGRLVAPLGFVPDGSQYCLLSVQSWGAGSVQQLLADWIEQQMKS</sequence>
<dbReference type="Pfam" id="PF03466">
    <property type="entry name" value="LysR_substrate"/>
    <property type="match status" value="1"/>
</dbReference>
<dbReference type="InterPro" id="IPR036388">
    <property type="entry name" value="WH-like_DNA-bd_sf"/>
</dbReference>
<comment type="caution">
    <text evidence="6">The sequence shown here is derived from an EMBL/GenBank/DDBJ whole genome shotgun (WGS) entry which is preliminary data.</text>
</comment>
<organism evidence="6 7">
    <name type="scientific">Comamonas testosteroni</name>
    <name type="common">Pseudomonas testosteroni</name>
    <dbReference type="NCBI Taxonomy" id="285"/>
    <lineage>
        <taxon>Bacteria</taxon>
        <taxon>Pseudomonadati</taxon>
        <taxon>Pseudomonadota</taxon>
        <taxon>Betaproteobacteria</taxon>
        <taxon>Burkholderiales</taxon>
        <taxon>Comamonadaceae</taxon>
        <taxon>Comamonas</taxon>
    </lineage>
</organism>
<dbReference type="PANTHER" id="PTHR30537">
    <property type="entry name" value="HTH-TYPE TRANSCRIPTIONAL REGULATOR"/>
    <property type="match status" value="1"/>
</dbReference>
<dbReference type="PROSITE" id="PS50931">
    <property type="entry name" value="HTH_LYSR"/>
    <property type="match status" value="1"/>
</dbReference>
<dbReference type="SUPFAM" id="SSF46785">
    <property type="entry name" value="Winged helix' DNA-binding domain"/>
    <property type="match status" value="1"/>
</dbReference>
<keyword evidence="2" id="KW-0805">Transcription regulation</keyword>
<proteinExistence type="inferred from homology"/>
<evidence type="ECO:0000313" key="6">
    <source>
        <dbReference type="EMBL" id="KGH31164.1"/>
    </source>
</evidence>